<dbReference type="Proteomes" id="UP000271031">
    <property type="component" value="Unassembled WGS sequence"/>
</dbReference>
<protein>
    <submittedName>
        <fullName evidence="2">GNAT family N-acetyltransferase</fullName>
    </submittedName>
</protein>
<dbReference type="InterPro" id="IPR000182">
    <property type="entry name" value="GNAT_dom"/>
</dbReference>
<dbReference type="AlphaFoldDB" id="A0A3M8CY99"/>
<dbReference type="PANTHER" id="PTHR37817:SF1">
    <property type="entry name" value="N-ACETYLTRANSFERASE EIS"/>
    <property type="match status" value="1"/>
</dbReference>
<dbReference type="Pfam" id="PF13527">
    <property type="entry name" value="Acetyltransf_9"/>
    <property type="match status" value="1"/>
</dbReference>
<comment type="caution">
    <text evidence="2">The sequence shown here is derived from an EMBL/GenBank/DDBJ whole genome shotgun (WGS) entry which is preliminary data.</text>
</comment>
<proteinExistence type="predicted"/>
<dbReference type="PANTHER" id="PTHR37817">
    <property type="entry name" value="N-ACETYLTRANSFERASE EIS"/>
    <property type="match status" value="1"/>
</dbReference>
<evidence type="ECO:0000313" key="2">
    <source>
        <dbReference type="EMBL" id="RNB80217.1"/>
    </source>
</evidence>
<dbReference type="RefSeq" id="WP_122921201.1">
    <property type="nucleotide sequence ID" value="NZ_RHHQ01000025.1"/>
</dbReference>
<dbReference type="SUPFAM" id="SSF55718">
    <property type="entry name" value="SCP-like"/>
    <property type="match status" value="1"/>
</dbReference>
<organism evidence="2 3">
    <name type="scientific">Brevibacillus fluminis</name>
    <dbReference type="NCBI Taxonomy" id="511487"/>
    <lineage>
        <taxon>Bacteria</taxon>
        <taxon>Bacillati</taxon>
        <taxon>Bacillota</taxon>
        <taxon>Bacilli</taxon>
        <taxon>Bacillales</taxon>
        <taxon>Paenibacillaceae</taxon>
        <taxon>Brevibacillus</taxon>
    </lineage>
</organism>
<keyword evidence="3" id="KW-1185">Reference proteome</keyword>
<sequence>MRVIRTLTDEDFEQYVPLIKGAFPGTRFDLPETGGNLRERFVSAQHQDTSTAFYGLFEDETLLGSMRLHHYTMNVFSHLLPVGGVGLVAVDMMRKKEKVGRDLLSYFLRYYRERGVSITLLNPFRVDFYKQLGFGVGTKINQYRVTPGQFQNTGSKKHIIRVTEDNHELMLACYRRYMERTHGMIAKTDMEARLLCSNSEYHTVAYKKDGKIEGYLVFTFKRLCPEDNFSACDLMIKEFIYETPEAFSELCTFLSSQADQVQRVIINTQDDDFHHLLADPSNGYDSLLPDSNIQMHTTGVGAMYRVIHVAKLFAVLPNRNFGGKTLTLEIQVQDKLLPENQGSTIVHFQEGRASVLEDGTPDVTIELDIANFSSLIMGAVPFRKLLDYRLVKVSNSQFEEELDQLFHTAQKPICTTSF</sequence>
<keyword evidence="2" id="KW-0808">Transferase</keyword>
<accession>A0A3M8CY99</accession>
<dbReference type="InterPro" id="IPR051554">
    <property type="entry name" value="Acetyltransferase_Eis"/>
</dbReference>
<dbReference type="InterPro" id="IPR036527">
    <property type="entry name" value="SCP2_sterol-bd_dom_sf"/>
</dbReference>
<dbReference type="InterPro" id="IPR016181">
    <property type="entry name" value="Acyl_CoA_acyltransferase"/>
</dbReference>
<dbReference type="InterPro" id="IPR025559">
    <property type="entry name" value="Eis_dom"/>
</dbReference>
<dbReference type="EMBL" id="RHHQ01000025">
    <property type="protein sequence ID" value="RNB80217.1"/>
    <property type="molecule type" value="Genomic_DNA"/>
</dbReference>
<dbReference type="SUPFAM" id="SSF55729">
    <property type="entry name" value="Acyl-CoA N-acyltransferases (Nat)"/>
    <property type="match status" value="1"/>
</dbReference>
<dbReference type="Gene3D" id="3.40.630.30">
    <property type="match status" value="2"/>
</dbReference>
<evidence type="ECO:0000313" key="3">
    <source>
        <dbReference type="Proteomes" id="UP000271031"/>
    </source>
</evidence>
<feature type="domain" description="N-acetyltransferase" evidence="1">
    <location>
        <begin position="2"/>
        <end position="152"/>
    </location>
</feature>
<dbReference type="OrthoDB" id="2379505at2"/>
<evidence type="ECO:0000259" key="1">
    <source>
        <dbReference type="PROSITE" id="PS51186"/>
    </source>
</evidence>
<dbReference type="InterPro" id="IPR041380">
    <property type="entry name" value="Acetyltransf_17"/>
</dbReference>
<dbReference type="GO" id="GO:0030649">
    <property type="term" value="P:aminoglycoside antibiotic catabolic process"/>
    <property type="evidence" value="ECO:0007669"/>
    <property type="project" value="TreeGrafter"/>
</dbReference>
<dbReference type="Gene3D" id="3.30.1050.10">
    <property type="entry name" value="SCP2 sterol-binding domain"/>
    <property type="match status" value="1"/>
</dbReference>
<gene>
    <name evidence="2" type="ORF">EDM56_27830</name>
</gene>
<name>A0A3M8CY99_9BACL</name>
<dbReference type="PROSITE" id="PS51186">
    <property type="entry name" value="GNAT"/>
    <property type="match status" value="1"/>
</dbReference>
<dbReference type="Pfam" id="PF17668">
    <property type="entry name" value="Acetyltransf_17"/>
    <property type="match status" value="1"/>
</dbReference>
<reference evidence="2 3" key="1">
    <citation type="submission" date="2018-10" db="EMBL/GenBank/DDBJ databases">
        <title>Phylogenomics of Brevibacillus.</title>
        <authorList>
            <person name="Dunlap C."/>
        </authorList>
    </citation>
    <scope>NUCLEOTIDE SEQUENCE [LARGE SCALE GENOMIC DNA]</scope>
    <source>
        <strain evidence="2 3">JCM 15716</strain>
    </source>
</reference>
<dbReference type="Pfam" id="PF13530">
    <property type="entry name" value="SCP2_2"/>
    <property type="match status" value="1"/>
</dbReference>
<dbReference type="GO" id="GO:0034069">
    <property type="term" value="F:aminoglycoside N-acetyltransferase activity"/>
    <property type="evidence" value="ECO:0007669"/>
    <property type="project" value="TreeGrafter"/>
</dbReference>